<reference evidence="8 9" key="1">
    <citation type="submission" date="2020-03" db="EMBL/GenBank/DDBJ databases">
        <title>Characterization of ganglioside-mimicking enterococci.</title>
        <authorList>
            <person name="Patry R.T."/>
            <person name="Nothaft H."/>
            <person name="Bridger R."/>
            <person name="Shajahan A."/>
            <person name="Huynh S."/>
            <person name="Sanchez S."/>
            <person name="Azadi P."/>
            <person name="Cooper K."/>
            <person name="Miller W.G."/>
            <person name="Parker C.T."/>
            <person name="Wells L."/>
            <person name="Szymanski C.M."/>
        </authorList>
    </citation>
    <scope>NUCLEOTIDE SEQUENCE [LARGE SCALE GENOMIC DNA]</scope>
    <source>
        <strain evidence="8 9">EGM181</strain>
    </source>
</reference>
<feature type="domain" description="Gram-positive cocci surface proteins LPxTG" evidence="7">
    <location>
        <begin position="1632"/>
        <end position="1667"/>
    </location>
</feature>
<evidence type="ECO:0000256" key="6">
    <source>
        <dbReference type="SAM" id="Phobius"/>
    </source>
</evidence>
<keyword evidence="1" id="KW-0134">Cell wall</keyword>
<evidence type="ECO:0000256" key="4">
    <source>
        <dbReference type="ARBA" id="ARBA00023088"/>
    </source>
</evidence>
<dbReference type="Proteomes" id="UP000516696">
    <property type="component" value="Chromosome"/>
</dbReference>
<organism evidence="8 9">
    <name type="scientific">Enterococcus gallinarum</name>
    <dbReference type="NCBI Taxonomy" id="1353"/>
    <lineage>
        <taxon>Bacteria</taxon>
        <taxon>Bacillati</taxon>
        <taxon>Bacillota</taxon>
        <taxon>Bacilli</taxon>
        <taxon>Lactobacillales</taxon>
        <taxon>Enterococcaceae</taxon>
        <taxon>Enterococcus</taxon>
    </lineage>
</organism>
<dbReference type="InterPro" id="IPR013783">
    <property type="entry name" value="Ig-like_fold"/>
</dbReference>
<dbReference type="SMART" id="SM00564">
    <property type="entry name" value="PQQ"/>
    <property type="match status" value="5"/>
</dbReference>
<keyword evidence="2" id="KW-0964">Secreted</keyword>
<dbReference type="SUPFAM" id="SSF49401">
    <property type="entry name" value="Bacterial adhesins"/>
    <property type="match status" value="1"/>
</dbReference>
<dbReference type="EMBL" id="CP050485">
    <property type="protein sequence ID" value="QOG27813.1"/>
    <property type="molecule type" value="Genomic_DNA"/>
</dbReference>
<evidence type="ECO:0000259" key="7">
    <source>
        <dbReference type="PROSITE" id="PS50847"/>
    </source>
</evidence>
<feature type="transmembrane region" description="Helical" evidence="6">
    <location>
        <begin position="1642"/>
        <end position="1659"/>
    </location>
</feature>
<evidence type="ECO:0000256" key="5">
    <source>
        <dbReference type="SAM" id="MobiDB-lite"/>
    </source>
</evidence>
<keyword evidence="6" id="KW-0472">Membrane</keyword>
<dbReference type="InterPro" id="IPR018391">
    <property type="entry name" value="PQQ_b-propeller_rpt"/>
</dbReference>
<dbReference type="Pfam" id="PF00746">
    <property type="entry name" value="Gram_pos_anchor"/>
    <property type="match status" value="1"/>
</dbReference>
<evidence type="ECO:0000256" key="2">
    <source>
        <dbReference type="ARBA" id="ARBA00022525"/>
    </source>
</evidence>
<dbReference type="InterPro" id="IPR022038">
    <property type="entry name" value="Ig-like_bact"/>
</dbReference>
<keyword evidence="6" id="KW-1133">Transmembrane helix</keyword>
<feature type="region of interest" description="Disordered" evidence="5">
    <location>
        <begin position="1591"/>
        <end position="1636"/>
    </location>
</feature>
<dbReference type="Gene3D" id="2.60.40.10">
    <property type="entry name" value="Immunoglobulins"/>
    <property type="match status" value="7"/>
</dbReference>
<keyword evidence="3" id="KW-0732">Signal</keyword>
<keyword evidence="6" id="KW-0812">Transmembrane</keyword>
<proteinExistence type="predicted"/>
<dbReference type="InterPro" id="IPR008966">
    <property type="entry name" value="Adhesion_dom_sf"/>
</dbReference>
<name>A0AAE7SZT5_ENTGA</name>
<evidence type="ECO:0000313" key="8">
    <source>
        <dbReference type="EMBL" id="QOG27813.1"/>
    </source>
</evidence>
<feature type="compositionally biased region" description="Basic and acidic residues" evidence="5">
    <location>
        <begin position="1592"/>
        <end position="1615"/>
    </location>
</feature>
<dbReference type="RefSeq" id="WP_192189490.1">
    <property type="nucleotide sequence ID" value="NZ_CP050485.1"/>
</dbReference>
<evidence type="ECO:0000256" key="3">
    <source>
        <dbReference type="ARBA" id="ARBA00022729"/>
    </source>
</evidence>
<feature type="compositionally biased region" description="Polar residues" evidence="5">
    <location>
        <begin position="88"/>
        <end position="108"/>
    </location>
</feature>
<feature type="compositionally biased region" description="Acidic residues" evidence="5">
    <location>
        <begin position="71"/>
        <end position="87"/>
    </location>
</feature>
<evidence type="ECO:0000256" key="1">
    <source>
        <dbReference type="ARBA" id="ARBA00022512"/>
    </source>
</evidence>
<evidence type="ECO:0000313" key="9">
    <source>
        <dbReference type="Proteomes" id="UP000516696"/>
    </source>
</evidence>
<feature type="region of interest" description="Disordered" evidence="5">
    <location>
        <begin position="31"/>
        <end position="124"/>
    </location>
</feature>
<gene>
    <name evidence="8" type="ORF">EGM181_11360</name>
</gene>
<dbReference type="NCBIfam" id="TIGR01167">
    <property type="entry name" value="LPXTG_anchor"/>
    <property type="match status" value="1"/>
</dbReference>
<protein>
    <submittedName>
        <fullName evidence="8">DUF5011 domain-containing protein</fullName>
    </submittedName>
</protein>
<dbReference type="InterPro" id="IPR019931">
    <property type="entry name" value="LPXTG_anchor"/>
</dbReference>
<accession>A0AAE7SZT5</accession>
<keyword evidence="4" id="KW-0572">Peptidoglycan-anchor</keyword>
<dbReference type="PROSITE" id="PS50847">
    <property type="entry name" value="GRAM_POS_ANCHORING"/>
    <property type="match status" value="1"/>
</dbReference>
<sequence>MKKITKKIEQSMVVIALSLTQITTPILVIAETSEADQPAETTSKIDKEKDPILASSEKEASSFTSSASSQEEADTSSSEENEVDQSEETSGIKDSSVAETETNKSSTDPKIAKKEENASRSNRQIKAQELLKKGTLLTMADEEYSQTQETRVLNNTPVKLKLDFEIIDEDYLAGTTVVFSLPDTLGFTDNQGTIQGIDATWQVDSANRQVTITFNQAIHDATFSLELKSYLYSESTPQIKVTIDDLNKTSYAIDLYEDVESLKYEQQKNIFGLDGTVYYNLDRKLSGTETLSLQLIDIPGAVFKKIESQPLKVYSYDVDIKGNIKPETQTELVAGTDYTITANDLQNTAVEIKQMDQQKAYGVVYQFTMSISEISDHQYSYYKNYPTTGFGSVNLEPSAGEYRGISFVAKTSQTEKEISSRYYSAVAGGNLYSNEKGSYYLTLHGMPTEMKKGQQITISAENGQELTVKQLMVNDAFYQNVPLDEYFKVENSNGMLTLTATKDSNLAFSMIHLTVPFDQKDIVMNVTTPLIPNEKFKVIGDDYVQPISVLYPNSAETAWGNYNQNGAYANDTSVNVEGSTTQPVENLKIFVEHPDYLTLRKVPEVNYYYKIDQDYRIEKVEGGTLVTFITPINRSIQFDIGFNYVPDSLVSTTRIPVDKIPISISADGLDTVNTTVTTGRKNYSEQTLQGSKNQFLVNARQDTIKDLKVETHVPMNTDVVFSIIDVSNDQVNGIYPQYWDRGQYNTQVMKESDPNYPTITHDEATNYYTFDFETTNHRYIIAYHYANGWQETKSILIPGFAKEPLYGNQQGSSTVTVSNTATDIIDISQRTVTSAKNVTQVTVKTKNIDDGTKKVVNPTFSLKSIGNTNGEIDPNSIRISNVPDDSYKVEKVNGEIQLVFANYVLKENVEISYTVLSQNAGQISASATISSETIDTLSEAKRTATSTIANLQFSAGDSEGIIYKTSALLDVFDTERPTKKIAGVSLMLINQLTGTVINTTTDQVGESQLTDIYTGNYKVYVSKVPEGYVVPEDIQSGMDVKVNRTGNQISIGITPEKDLSSISVKDSTLYVGDTWQAEDNFVSATDKQGNNVTFSEVTVSGDVDTSKAGSYQVTYKNGNAESVATITVVSNQATVVAKDSTLYVGDSWQAEDNFVSATDKDGKAVSFADVTVTGTVDITTPGKYEVSYRNGKVEAVATITVLADQTSVKAKDSTLYVGDTWLAEDNFVSATDKDGKSLSIAEVTVSGDVDTSKVGSYQVTYTNGTAKAVATITVVSDQATVVAKDSTLYVGDSWQAEDNFVSATDKDGKAVSFANVTVTGTVDTTTPGKYEVSYRNGKVEAIATITVLADQTSVKAKDSTLYVGDTWQAEDNFVSATNKDGKSLSIADVTVSGDVDTSKAGSYQVTYTNGTAKSVATITVVSDQATVVAKDSTLYVGDTWQAEDNFVSATDKEGKTLSVAELDITGDVDTTTPGKYEISYRNGKVEAIATITVLADQTSVVVKDSVVYVGDQWEAKNNLVSATDREGNTLSIERLLIEGSVDTSKVGTYQVNYSVVSDEKVANPALFERIFGTTKQLAVTATATIQVIEKQPATDDGKKSNDNDQTKPVDPKSNDGSKLIKATAKDRQQRVLPKTGSSDNQVYPLVGIAFIGLVVTFFFRRKKKANE</sequence>
<feature type="compositionally biased region" description="Low complexity" evidence="5">
    <location>
        <begin position="61"/>
        <end position="70"/>
    </location>
</feature>
<dbReference type="Pfam" id="PF07523">
    <property type="entry name" value="Big_3"/>
    <property type="match status" value="7"/>
</dbReference>
<feature type="compositionally biased region" description="Basic and acidic residues" evidence="5">
    <location>
        <begin position="43"/>
        <end position="60"/>
    </location>
</feature>